<protein>
    <recommendedName>
        <fullName evidence="3">Condensation domain-containing protein</fullName>
    </recommendedName>
</protein>
<gene>
    <name evidence="1" type="ORF">SSX86_015785</name>
</gene>
<dbReference type="SUPFAM" id="SSF52777">
    <property type="entry name" value="CoA-dependent acyltransferases"/>
    <property type="match status" value="2"/>
</dbReference>
<dbReference type="PANTHER" id="PTHR34375">
    <property type="entry name" value="GATA ZINC FINGER PROTEIN-RELATED"/>
    <property type="match status" value="1"/>
</dbReference>
<comment type="caution">
    <text evidence="1">The sequence shown here is derived from an EMBL/GenBank/DDBJ whole genome shotgun (WGS) entry which is preliminary data.</text>
</comment>
<evidence type="ECO:0008006" key="3">
    <source>
        <dbReference type="Google" id="ProtNLM"/>
    </source>
</evidence>
<evidence type="ECO:0000313" key="1">
    <source>
        <dbReference type="EMBL" id="KAK9064403.1"/>
    </source>
</evidence>
<keyword evidence="2" id="KW-1185">Reference proteome</keyword>
<reference evidence="1 2" key="1">
    <citation type="submission" date="2024-04" db="EMBL/GenBank/DDBJ databases">
        <title>The reference genome of an endangered Asteraceae, Deinandra increscens subsp. villosa, native to the Central Coast of California.</title>
        <authorList>
            <person name="Guilliams M."/>
            <person name="Hasenstab-Lehman K."/>
            <person name="Meyer R."/>
            <person name="Mcevoy S."/>
        </authorList>
    </citation>
    <scope>NUCLEOTIDE SEQUENCE [LARGE SCALE GENOMIC DNA]</scope>
    <source>
        <tissue evidence="1">Leaf</tissue>
    </source>
</reference>
<organism evidence="1 2">
    <name type="scientific">Deinandra increscens subsp. villosa</name>
    <dbReference type="NCBI Taxonomy" id="3103831"/>
    <lineage>
        <taxon>Eukaryota</taxon>
        <taxon>Viridiplantae</taxon>
        <taxon>Streptophyta</taxon>
        <taxon>Embryophyta</taxon>
        <taxon>Tracheophyta</taxon>
        <taxon>Spermatophyta</taxon>
        <taxon>Magnoliopsida</taxon>
        <taxon>eudicotyledons</taxon>
        <taxon>Gunneridae</taxon>
        <taxon>Pentapetalae</taxon>
        <taxon>asterids</taxon>
        <taxon>campanulids</taxon>
        <taxon>Asterales</taxon>
        <taxon>Asteraceae</taxon>
        <taxon>Asteroideae</taxon>
        <taxon>Heliantheae alliance</taxon>
        <taxon>Madieae</taxon>
        <taxon>Madiinae</taxon>
        <taxon>Deinandra</taxon>
    </lineage>
</organism>
<dbReference type="AlphaFoldDB" id="A0AAP0D452"/>
<proteinExistence type="predicted"/>
<evidence type="ECO:0000313" key="2">
    <source>
        <dbReference type="Proteomes" id="UP001408789"/>
    </source>
</evidence>
<dbReference type="Gene3D" id="3.30.559.10">
    <property type="entry name" value="Chloramphenicol acetyltransferase-like domain"/>
    <property type="match status" value="1"/>
</dbReference>
<dbReference type="PANTHER" id="PTHR34375:SF3">
    <property type="entry name" value="CONDENSATION DOMAIN-CONTAINING PROTEIN"/>
    <property type="match status" value="1"/>
</dbReference>
<dbReference type="EMBL" id="JBCNJP010000017">
    <property type="protein sequence ID" value="KAK9064403.1"/>
    <property type="molecule type" value="Genomic_DNA"/>
</dbReference>
<accession>A0AAP0D452</accession>
<dbReference type="Gene3D" id="3.30.559.30">
    <property type="entry name" value="Nonribosomal peptide synthetase, condensation domain"/>
    <property type="match status" value="1"/>
</dbReference>
<sequence>MSESPRKFGSFNTTRLLGTTEQNWCKAVVSGTGITALALQLSKNLNITLLKNALHQIQNNHPILNSKLHKNTSSSSSSFTINPDHTPHITLNLISLSTTTQLLRTLATRGSNATLSPLHLLLEHELNINEWSSRAFSTLDLWFANLYTLPEEKWVLVIRLHTAICDRATAVSLLKELREVMGERGGGGYREEGNMGIEELIPVGKAKKTMWEHGKDMVAYSVNNFRLKNLKFKDVKGPSHSEIVRLKMNTQETNMILDGCKFRGIKLCGVLAAATLIAAYSSKRRLNNHRKKYGVIFLNDCRPYLQPPLSFNHLGFYQSAINTIQEVKRGENLWDLATRSYTSFASSKNSNKHFTDMADLNFLMSKAVDNPSLTPKSSLRTALVTVFEDPVIETIRGIEQDLSLDDFVGCASVHGVGPSIAIFDTIVDGQLDCVLVYPSPLHSREQMQELIGSMRTSLLDVIKMEENLVSRVT</sequence>
<dbReference type="Proteomes" id="UP001408789">
    <property type="component" value="Unassembled WGS sequence"/>
</dbReference>
<name>A0AAP0D452_9ASTR</name>
<dbReference type="InterPro" id="IPR023213">
    <property type="entry name" value="CAT-like_dom_sf"/>
</dbReference>